<dbReference type="PATRIC" id="fig|589873.4.peg.2597"/>
<protein>
    <submittedName>
        <fullName evidence="1">Uncharacterized protein</fullName>
    </submittedName>
</protein>
<organism evidence="1 2">
    <name type="scientific">Alteromonas australica</name>
    <dbReference type="NCBI Taxonomy" id="589873"/>
    <lineage>
        <taxon>Bacteria</taxon>
        <taxon>Pseudomonadati</taxon>
        <taxon>Pseudomonadota</taxon>
        <taxon>Gammaproteobacteria</taxon>
        <taxon>Alteromonadales</taxon>
        <taxon>Alteromonadaceae</taxon>
        <taxon>Alteromonas/Salinimonas group</taxon>
        <taxon>Alteromonas</taxon>
    </lineage>
</organism>
<accession>A0A075P056</accession>
<dbReference type="RefSeq" id="WP_044057345.1">
    <property type="nucleotide sequence ID" value="NZ_CBCSKJ010000003.1"/>
</dbReference>
<evidence type="ECO:0000313" key="2">
    <source>
        <dbReference type="Proteomes" id="UP000056090"/>
    </source>
</evidence>
<dbReference type="GeneID" id="78255505"/>
<reference evidence="1 2" key="1">
    <citation type="submission" date="2014-06" db="EMBL/GenBank/DDBJ databases">
        <title>Genomes of Alteromonas australica, a world apart.</title>
        <authorList>
            <person name="Gonzaga A."/>
            <person name="Lopez-Perez M."/>
            <person name="Rodriguez-Valera F."/>
        </authorList>
    </citation>
    <scope>NUCLEOTIDE SEQUENCE [LARGE SCALE GENOMIC DNA]</scope>
    <source>
        <strain evidence="1 2">H 17</strain>
    </source>
</reference>
<dbReference type="OrthoDB" id="6332432at2"/>
<evidence type="ECO:0000313" key="1">
    <source>
        <dbReference type="EMBL" id="AIF99236.1"/>
    </source>
</evidence>
<dbReference type="AlphaFoldDB" id="A0A075P056"/>
<sequence length="85" mass="9514">MSFLLNKELKTIKQREHDYLAQKHQVDVSLDETKTKARHIMGNPETLAAIFTAGAFKGAKTDSPKSKRNQAVTSLIRTAVISFIQ</sequence>
<dbReference type="KEGG" id="aal:EP13_11380"/>
<keyword evidence="2" id="KW-1185">Reference proteome</keyword>
<proteinExistence type="predicted"/>
<dbReference type="EMBL" id="CP008849">
    <property type="protein sequence ID" value="AIF99236.1"/>
    <property type="molecule type" value="Genomic_DNA"/>
</dbReference>
<name>A0A075P056_9ALTE</name>
<dbReference type="Proteomes" id="UP000056090">
    <property type="component" value="Chromosome"/>
</dbReference>
<dbReference type="KEGG" id="aaus:EP12_12065"/>
<gene>
    <name evidence="1" type="ORF">EP13_11380</name>
</gene>
<dbReference type="eggNOG" id="ENOG502ZXMB">
    <property type="taxonomic scope" value="Bacteria"/>
</dbReference>